<organism evidence="6 7">
    <name type="scientific">Zingiber officinale</name>
    <name type="common">Ginger</name>
    <name type="synonym">Amomum zingiber</name>
    <dbReference type="NCBI Taxonomy" id="94328"/>
    <lineage>
        <taxon>Eukaryota</taxon>
        <taxon>Viridiplantae</taxon>
        <taxon>Streptophyta</taxon>
        <taxon>Embryophyta</taxon>
        <taxon>Tracheophyta</taxon>
        <taxon>Spermatophyta</taxon>
        <taxon>Magnoliopsida</taxon>
        <taxon>Liliopsida</taxon>
        <taxon>Zingiberales</taxon>
        <taxon>Zingiberaceae</taxon>
        <taxon>Zingiber</taxon>
    </lineage>
</organism>
<proteinExistence type="predicted"/>
<dbReference type="OrthoDB" id="1912066at2759"/>
<dbReference type="PANTHER" id="PTHR46214:SF30">
    <property type="entry name" value="OS01G0850200 PROTEIN"/>
    <property type="match status" value="1"/>
</dbReference>
<evidence type="ECO:0000256" key="1">
    <source>
        <dbReference type="ARBA" id="ARBA00022723"/>
    </source>
</evidence>
<dbReference type="AlphaFoldDB" id="A0A8J5HTZ6"/>
<dbReference type="InterPro" id="IPR011016">
    <property type="entry name" value="Znf_RING-CH"/>
</dbReference>
<comment type="caution">
    <text evidence="6">The sequence shown here is derived from an EMBL/GenBank/DDBJ whole genome shotgun (WGS) entry which is preliminary data.</text>
</comment>
<keyword evidence="2" id="KW-0863">Zinc-finger</keyword>
<keyword evidence="1" id="KW-0479">Metal-binding</keyword>
<name>A0A8J5HTZ6_ZINOF</name>
<evidence type="ECO:0000259" key="5">
    <source>
        <dbReference type="PROSITE" id="PS51292"/>
    </source>
</evidence>
<sequence>MVKMIGKWKPYGDVEEGAHRCHGNESDEENICYSDAEEHSWHSPYSSHSASSVYDGDGASIDEFKAACRKSCVSDSSLDHDGLESGDSSGVKVDINKAERDCRICHLSLEKASPESDAPIVLGCSCKDDLAAAHKQCAETWFKIRGNRICEICGSTARNVVGATETETVEQRSEVDTLTIPPPPSETRSIWQGHRFLKFLLACLVLAFVVSWLFRFNAPG</sequence>
<dbReference type="EMBL" id="JACMSC010000002">
    <property type="protein sequence ID" value="KAG6531482.1"/>
    <property type="molecule type" value="Genomic_DNA"/>
</dbReference>
<keyword evidence="4" id="KW-1133">Transmembrane helix</keyword>
<evidence type="ECO:0000313" key="7">
    <source>
        <dbReference type="Proteomes" id="UP000734854"/>
    </source>
</evidence>
<feature type="domain" description="RING-CH-type" evidence="5">
    <location>
        <begin position="94"/>
        <end position="160"/>
    </location>
</feature>
<gene>
    <name evidence="6" type="ORF">ZIOFF_005296</name>
</gene>
<reference evidence="6 7" key="1">
    <citation type="submission" date="2020-08" db="EMBL/GenBank/DDBJ databases">
        <title>Plant Genome Project.</title>
        <authorList>
            <person name="Zhang R.-G."/>
        </authorList>
    </citation>
    <scope>NUCLEOTIDE SEQUENCE [LARGE SCALE GENOMIC DNA]</scope>
    <source>
        <tissue evidence="6">Rhizome</tissue>
    </source>
</reference>
<dbReference type="SMART" id="SM00744">
    <property type="entry name" value="RINGv"/>
    <property type="match status" value="1"/>
</dbReference>
<dbReference type="GO" id="GO:0008270">
    <property type="term" value="F:zinc ion binding"/>
    <property type="evidence" value="ECO:0007669"/>
    <property type="project" value="UniProtKB-KW"/>
</dbReference>
<keyword evidence="4" id="KW-0812">Transmembrane</keyword>
<keyword evidence="3" id="KW-0862">Zinc</keyword>
<keyword evidence="4" id="KW-0472">Membrane</keyword>
<evidence type="ECO:0000256" key="4">
    <source>
        <dbReference type="SAM" id="Phobius"/>
    </source>
</evidence>
<dbReference type="PROSITE" id="PS51292">
    <property type="entry name" value="ZF_RING_CH"/>
    <property type="match status" value="1"/>
</dbReference>
<evidence type="ECO:0000256" key="3">
    <source>
        <dbReference type="ARBA" id="ARBA00022833"/>
    </source>
</evidence>
<feature type="transmembrane region" description="Helical" evidence="4">
    <location>
        <begin position="196"/>
        <end position="214"/>
    </location>
</feature>
<keyword evidence="7" id="KW-1185">Reference proteome</keyword>
<protein>
    <recommendedName>
        <fullName evidence="5">RING-CH-type domain-containing protein</fullName>
    </recommendedName>
</protein>
<evidence type="ECO:0000256" key="2">
    <source>
        <dbReference type="ARBA" id="ARBA00022771"/>
    </source>
</evidence>
<dbReference type="Proteomes" id="UP000734854">
    <property type="component" value="Unassembled WGS sequence"/>
</dbReference>
<dbReference type="PANTHER" id="PTHR46214">
    <property type="entry name" value="ZINC FINGER, RING-CH-TYPE"/>
    <property type="match status" value="1"/>
</dbReference>
<accession>A0A8J5HTZ6</accession>
<evidence type="ECO:0000313" key="6">
    <source>
        <dbReference type="EMBL" id="KAG6531482.1"/>
    </source>
</evidence>
<dbReference type="Pfam" id="PF12906">
    <property type="entry name" value="RINGv"/>
    <property type="match status" value="1"/>
</dbReference>